<organism evidence="10">
    <name type="scientific">Grosmannia clavigera (strain kw1407 / UAMH 11150)</name>
    <name type="common">Blue stain fungus</name>
    <name type="synonym">Graphiocladiella clavigera</name>
    <dbReference type="NCBI Taxonomy" id="655863"/>
    <lineage>
        <taxon>Eukaryota</taxon>
        <taxon>Fungi</taxon>
        <taxon>Dikarya</taxon>
        <taxon>Ascomycota</taxon>
        <taxon>Pezizomycotina</taxon>
        <taxon>Sordariomycetes</taxon>
        <taxon>Sordariomycetidae</taxon>
        <taxon>Ophiostomatales</taxon>
        <taxon>Ophiostomataceae</taxon>
        <taxon>Leptographium</taxon>
    </lineage>
</organism>
<dbReference type="InterPro" id="IPR036864">
    <property type="entry name" value="Zn2-C6_fun-type_DNA-bd_sf"/>
</dbReference>
<dbReference type="GO" id="GO:0003677">
    <property type="term" value="F:DNA binding"/>
    <property type="evidence" value="ECO:0007669"/>
    <property type="project" value="InterPro"/>
</dbReference>
<dbReference type="InterPro" id="IPR007219">
    <property type="entry name" value="XnlR_reg_dom"/>
</dbReference>
<dbReference type="Proteomes" id="UP000007796">
    <property type="component" value="Unassembled WGS sequence"/>
</dbReference>
<name>F0XIA6_GROCL</name>
<dbReference type="CDD" id="cd12148">
    <property type="entry name" value="fungal_TF_MHR"/>
    <property type="match status" value="1"/>
</dbReference>
<evidence type="ECO:0000256" key="7">
    <source>
        <dbReference type="SAM" id="SignalP"/>
    </source>
</evidence>
<comment type="subcellular location">
    <subcellularLocation>
        <location evidence="1">Nucleus</location>
    </subcellularLocation>
</comment>
<dbReference type="GeneID" id="25975552"/>
<dbReference type="GO" id="GO:0005634">
    <property type="term" value="C:nucleus"/>
    <property type="evidence" value="ECO:0007669"/>
    <property type="project" value="UniProtKB-SubCell"/>
</dbReference>
<evidence type="ECO:0000256" key="5">
    <source>
        <dbReference type="ARBA" id="ARBA00023242"/>
    </source>
</evidence>
<evidence type="ECO:0000259" key="8">
    <source>
        <dbReference type="SMART" id="SM00906"/>
    </source>
</evidence>
<evidence type="ECO:0000313" key="10">
    <source>
        <dbReference type="Proteomes" id="UP000007796"/>
    </source>
</evidence>
<protein>
    <submittedName>
        <fullName evidence="9">Zinc finger transcription factor 1</fullName>
    </submittedName>
</protein>
<feature type="region of interest" description="Disordered" evidence="6">
    <location>
        <begin position="70"/>
        <end position="93"/>
    </location>
</feature>
<accession>F0XIA6</accession>
<dbReference type="RefSeq" id="XP_014172103.1">
    <property type="nucleotide sequence ID" value="XM_014316628.1"/>
</dbReference>
<dbReference type="Gene3D" id="4.10.240.10">
    <property type="entry name" value="Zn(2)-C6 fungal-type DNA-binding domain"/>
    <property type="match status" value="1"/>
</dbReference>
<dbReference type="InterPro" id="IPR001138">
    <property type="entry name" value="Zn2Cys6_DnaBD"/>
</dbReference>
<feature type="domain" description="Xylanolytic transcriptional activator regulatory" evidence="8">
    <location>
        <begin position="208"/>
        <end position="280"/>
    </location>
</feature>
<gene>
    <name evidence="9" type="ORF">CMQ_2550</name>
</gene>
<dbReference type="SMART" id="SM00906">
    <property type="entry name" value="Fungal_trans"/>
    <property type="match status" value="1"/>
</dbReference>
<keyword evidence="7" id="KW-0732">Signal</keyword>
<dbReference type="GO" id="GO:0008270">
    <property type="term" value="F:zinc ion binding"/>
    <property type="evidence" value="ECO:0007669"/>
    <property type="project" value="InterPro"/>
</dbReference>
<keyword evidence="10" id="KW-1185">Reference proteome</keyword>
<proteinExistence type="predicted"/>
<dbReference type="GO" id="GO:0000981">
    <property type="term" value="F:DNA-binding transcription factor activity, RNA polymerase II-specific"/>
    <property type="evidence" value="ECO:0007669"/>
    <property type="project" value="InterPro"/>
</dbReference>
<dbReference type="OrthoDB" id="10261408at2759"/>
<keyword evidence="5" id="KW-0539">Nucleus</keyword>
<dbReference type="HOGENOM" id="CLU_029208_0_0_1"/>
<evidence type="ECO:0000256" key="6">
    <source>
        <dbReference type="SAM" id="MobiDB-lite"/>
    </source>
</evidence>
<feature type="chain" id="PRO_5003260013" evidence="7">
    <location>
        <begin position="31"/>
        <end position="632"/>
    </location>
</feature>
<evidence type="ECO:0000256" key="3">
    <source>
        <dbReference type="ARBA" id="ARBA00023015"/>
    </source>
</evidence>
<dbReference type="GO" id="GO:0006351">
    <property type="term" value="P:DNA-templated transcription"/>
    <property type="evidence" value="ECO:0007669"/>
    <property type="project" value="InterPro"/>
</dbReference>
<dbReference type="InParanoid" id="F0XIA6"/>
<dbReference type="STRING" id="655863.F0XIA6"/>
<dbReference type="CDD" id="cd00067">
    <property type="entry name" value="GAL4"/>
    <property type="match status" value="1"/>
</dbReference>
<dbReference type="Pfam" id="PF04082">
    <property type="entry name" value="Fungal_trans"/>
    <property type="match status" value="1"/>
</dbReference>
<keyword evidence="4" id="KW-0804">Transcription</keyword>
<sequence length="632" mass="70227">MARTFSRTPLACNFWFVCSLELLLPRFSSANACCSRRRKTKCDGVRPRCTHCRVKNLTCAWPTPDAPSGHSPGVPAVADSAISPTPSSSLLPSEVDPRGLQHCLTIFFERHFCSDFCSFDHRPDFEQKCKQDQLLACSVVALCGRYVEVADVQTLFGLASSSLEITRLYLHKARYLAKMASDEPSVSHIQAHLILAMAELLSNAGSRHWLFLGTAIRMAEIMRLNKDFHEKHSLKEQEIRRRTFWACLLFDRVLAYLLAKHRTVNMENVAIAVPGTDSSLVYQEPTRGVSLASLASYRRPSELGISPYFVKTVCIWSDLADFALKSRRHQDAFPPTDPRGIFYMRSASLLDWIGSLPPSLTWSEHNYEGQAALGQAHSFVAMQFLLCSASCVAHQCYLPHLTLYTKLVDLVDAAGLSYLHREPILIETCVASALKVGEMLQFLMDPAHIENSSPLQSVWVASSLVIVANTFLWLQYAEDEACQAPGVRDKAKKCTVLIHQLVTSWTSHWKAARRWLVALNVMHGLYKAAYLGDIDEGILGREDGHSDDNSADDFRPQPGDGYPCAISLPTLQSSVKFATSDTSAKAISVQSIWLQLCGGWPYGDFELGNMADATVQDLNQFSVLDGGTQPEL</sequence>
<dbReference type="PANTHER" id="PTHR47338">
    <property type="entry name" value="ZN(II)2CYS6 TRANSCRIPTION FACTOR (EUROFUNG)-RELATED"/>
    <property type="match status" value="1"/>
</dbReference>
<keyword evidence="2" id="KW-0479">Metal-binding</keyword>
<feature type="signal peptide" evidence="7">
    <location>
        <begin position="1"/>
        <end position="30"/>
    </location>
</feature>
<dbReference type="InterPro" id="IPR050815">
    <property type="entry name" value="TF_fung"/>
</dbReference>
<dbReference type="EMBL" id="GL629769">
    <property type="protein sequence ID" value="EFX02621.1"/>
    <property type="molecule type" value="Genomic_DNA"/>
</dbReference>
<dbReference type="PANTHER" id="PTHR47338:SF25">
    <property type="entry name" value="TRANSCRIPTION FACTOR"/>
    <property type="match status" value="1"/>
</dbReference>
<evidence type="ECO:0000256" key="4">
    <source>
        <dbReference type="ARBA" id="ARBA00023163"/>
    </source>
</evidence>
<evidence type="ECO:0000313" key="9">
    <source>
        <dbReference type="EMBL" id="EFX02621.1"/>
    </source>
</evidence>
<dbReference type="eggNOG" id="ENOG502QS5N">
    <property type="taxonomic scope" value="Eukaryota"/>
</dbReference>
<dbReference type="AlphaFoldDB" id="F0XIA6"/>
<keyword evidence="3" id="KW-0805">Transcription regulation</keyword>
<dbReference type="SUPFAM" id="SSF57701">
    <property type="entry name" value="Zn2/Cys6 DNA-binding domain"/>
    <property type="match status" value="1"/>
</dbReference>
<evidence type="ECO:0000256" key="1">
    <source>
        <dbReference type="ARBA" id="ARBA00004123"/>
    </source>
</evidence>
<feature type="compositionally biased region" description="Low complexity" evidence="6">
    <location>
        <begin position="83"/>
        <end position="93"/>
    </location>
</feature>
<evidence type="ECO:0000256" key="2">
    <source>
        <dbReference type="ARBA" id="ARBA00022723"/>
    </source>
</evidence>
<reference evidence="9 10" key="1">
    <citation type="journal article" date="2011" name="Proc. Natl. Acad. Sci. U.S.A.">
        <title>Genome and transcriptome analyses of the mountain pine beetle-fungal symbiont Grosmannia clavigera, a lodgepole pine pathogen.</title>
        <authorList>
            <person name="DiGuistini S."/>
            <person name="Wang Y."/>
            <person name="Liao N.Y."/>
            <person name="Taylor G."/>
            <person name="Tanguay P."/>
            <person name="Feau N."/>
            <person name="Henrissat B."/>
            <person name="Chan S.K."/>
            <person name="Hesse-Orce U."/>
            <person name="Alamouti S.M."/>
            <person name="Tsui C.K.M."/>
            <person name="Docking R.T."/>
            <person name="Levasseur A."/>
            <person name="Haridas S."/>
            <person name="Robertson G."/>
            <person name="Birol I."/>
            <person name="Holt R.A."/>
            <person name="Marra M.A."/>
            <person name="Hamelin R.C."/>
            <person name="Hirst M."/>
            <person name="Jones S.J.M."/>
            <person name="Bohlmann J."/>
            <person name="Breuil C."/>
        </authorList>
    </citation>
    <scope>NUCLEOTIDE SEQUENCE [LARGE SCALE GENOMIC DNA]</scope>
    <source>
        <strain evidence="10">kw1407 / UAMH 11150</strain>
    </source>
</reference>